<evidence type="ECO:0000313" key="1">
    <source>
        <dbReference type="EMBL" id="EEJ52569.1"/>
    </source>
</evidence>
<protein>
    <submittedName>
        <fullName evidence="1">Uncharacterized protein</fullName>
    </submittedName>
</protein>
<dbReference type="AlphaFoldDB" id="C2KUH9"/>
<dbReference type="STRING" id="585501.HMPREF6123_0148"/>
<evidence type="ECO:0000313" key="2">
    <source>
        <dbReference type="Proteomes" id="UP000004121"/>
    </source>
</evidence>
<keyword evidence="2" id="KW-1185">Reference proteome</keyword>
<comment type="caution">
    <text evidence="1">The sequence shown here is derived from an EMBL/GenBank/DDBJ whole genome shotgun (WGS) entry which is preliminary data.</text>
</comment>
<reference evidence="1 2" key="1">
    <citation type="submission" date="2009-04" db="EMBL/GenBank/DDBJ databases">
        <authorList>
            <person name="Qin X."/>
            <person name="Bachman B."/>
            <person name="Battles P."/>
            <person name="Bell A."/>
            <person name="Bess C."/>
            <person name="Bickham C."/>
            <person name="Chaboub L."/>
            <person name="Chen D."/>
            <person name="Coyle M."/>
            <person name="Deiros D.R."/>
            <person name="Dinh H."/>
            <person name="Forbes L."/>
            <person name="Fowler G."/>
            <person name="Francisco L."/>
            <person name="Fu Q."/>
            <person name="Gubbala S."/>
            <person name="Hale W."/>
            <person name="Han Y."/>
            <person name="Hemphill L."/>
            <person name="Highlander S.K."/>
            <person name="Hirani K."/>
            <person name="Hogues M."/>
            <person name="Jackson L."/>
            <person name="Jakkamsetti A."/>
            <person name="Javaid M."/>
            <person name="Jiang H."/>
            <person name="Korchina V."/>
            <person name="Kovar C."/>
            <person name="Lara F."/>
            <person name="Lee S."/>
            <person name="Mata R."/>
            <person name="Mathew T."/>
            <person name="Moen C."/>
            <person name="Morales K."/>
            <person name="Munidasa M."/>
            <person name="Nazareth L."/>
            <person name="Ngo R."/>
            <person name="Nguyen L."/>
            <person name="Okwuonu G."/>
            <person name="Ongeri F."/>
            <person name="Patil S."/>
            <person name="Petrosino J."/>
            <person name="Pham C."/>
            <person name="Pham P."/>
            <person name="Pu L.-L."/>
            <person name="Puazo M."/>
            <person name="Raj R."/>
            <person name="Reid J."/>
            <person name="Rouhana J."/>
            <person name="Saada N."/>
            <person name="Shang Y."/>
            <person name="Simmons D."/>
            <person name="Thornton R."/>
            <person name="Warren J."/>
            <person name="Weissenberger G."/>
            <person name="Zhang J."/>
            <person name="Zhang L."/>
            <person name="Zhou C."/>
            <person name="Zhu D."/>
            <person name="Muzny D."/>
            <person name="Worley K."/>
            <person name="Gibbs R."/>
        </authorList>
    </citation>
    <scope>NUCLEOTIDE SEQUENCE [LARGE SCALE GENOMIC DNA]</scope>
    <source>
        <strain evidence="1 2">F0268</strain>
    </source>
</reference>
<dbReference type="EMBL" id="ACKX01000016">
    <property type="protein sequence ID" value="EEJ52569.1"/>
    <property type="molecule type" value="Genomic_DNA"/>
</dbReference>
<accession>C2KUH9</accession>
<dbReference type="InParanoid" id="C2KUH9"/>
<organism evidence="1 2">
    <name type="scientific">Oribacterium sinus F0268</name>
    <dbReference type="NCBI Taxonomy" id="585501"/>
    <lineage>
        <taxon>Bacteria</taxon>
        <taxon>Bacillati</taxon>
        <taxon>Bacillota</taxon>
        <taxon>Clostridia</taxon>
        <taxon>Lachnospirales</taxon>
        <taxon>Lachnospiraceae</taxon>
        <taxon>Oribacterium</taxon>
    </lineage>
</organism>
<sequence length="41" mass="4806">MIALKEKITIEMKAEMYKFLQRAFWSECQVLKLTAGHCTTI</sequence>
<dbReference type="HOGENOM" id="CLU_3273672_0_0_9"/>
<gene>
    <name evidence="1" type="ORF">HMPREF6123_0148</name>
</gene>
<proteinExistence type="predicted"/>
<name>C2KUH9_9FIRM</name>
<dbReference type="Proteomes" id="UP000004121">
    <property type="component" value="Unassembled WGS sequence"/>
</dbReference>